<gene>
    <name evidence="1" type="ORF">PVT01_000100300</name>
</gene>
<dbReference type="InterPro" id="IPR008780">
    <property type="entry name" value="Plasmodium_Vir"/>
</dbReference>
<dbReference type="VEuPathDB" id="PlasmoDB:PVP01_0001230"/>
<name>A0A1G4EA80_PLAVI</name>
<reference evidence="1 2" key="1">
    <citation type="submission" date="2016-07" db="EMBL/GenBank/DDBJ databases">
        <authorList>
            <consortium name="Pathogen Informatics"/>
        </authorList>
    </citation>
    <scope>NUCLEOTIDE SEQUENCE [LARGE SCALE GENOMIC DNA]</scope>
</reference>
<evidence type="ECO:0000313" key="1">
    <source>
        <dbReference type="EMBL" id="SCA60372.1"/>
    </source>
</evidence>
<protein>
    <submittedName>
        <fullName evidence="1">VIR protein</fullName>
    </submittedName>
</protein>
<proteinExistence type="predicted"/>
<dbReference type="Pfam" id="PF05795">
    <property type="entry name" value="Plasmodium_Vir"/>
    <property type="match status" value="1"/>
</dbReference>
<dbReference type="Proteomes" id="UP000196402">
    <property type="component" value="Unassembled WGS sequence"/>
</dbReference>
<dbReference type="AlphaFoldDB" id="A0A1G4EA80"/>
<evidence type="ECO:0000313" key="2">
    <source>
        <dbReference type="Proteomes" id="UP000196402"/>
    </source>
</evidence>
<accession>A0A1G4EA80</accession>
<dbReference type="VEuPathDB" id="PlasmoDB:PVPAM_000029700"/>
<sequence length="358" mass="41640">MNMSKDITDIANWKEEYPFLNGVWNFYNKFDIITDEDIYHHNIQPLCKMILNKNGKNRGSYNNFCTKLLKNLGHYSENPKSFIRSHYHCNILYNWIYNSKKKHTIPDEFINDCFEEYIRIGKAMDYKYSCSYDIHNRLYEEPMNMTILNIFESNMETIRHTLNDEKGVINFPCRKFVCKCVHIYKNMHENYCKNIDDGNKENTGTCSKLTEFYSTYRFFFLDNIVKKDEIPALDDDPNIYSNKCQIYLQEQASDTTAVSQDLPTSLTRTLPKGENQSSPMFSTVPTALGTVAGASSILALLYKFTPGRRWIHSGFGRHSGRINNELYAEGANELLFDGFQGEDMSSYNARYNIGYGSS</sequence>
<dbReference type="EMBL" id="FLYH01000333">
    <property type="protein sequence ID" value="SCA60372.1"/>
    <property type="molecule type" value="Genomic_DNA"/>
</dbReference>
<dbReference type="VEuPathDB" id="PlasmoDB:PVW1_100018300"/>
<organism evidence="1 2">
    <name type="scientific">Plasmodium vivax</name>
    <name type="common">malaria parasite P. vivax</name>
    <dbReference type="NCBI Taxonomy" id="5855"/>
    <lineage>
        <taxon>Eukaryota</taxon>
        <taxon>Sar</taxon>
        <taxon>Alveolata</taxon>
        <taxon>Apicomplexa</taxon>
        <taxon>Aconoidasida</taxon>
        <taxon>Haemosporida</taxon>
        <taxon>Plasmodiidae</taxon>
        <taxon>Plasmodium</taxon>
        <taxon>Plasmodium (Plasmodium)</taxon>
    </lineage>
</organism>